<sequence>MARVRWPAMALPFCRGLTAGRLESDPRSSTAPGGRQPTSYNQVDGDLFVDIRALMPGELRAAATTLAHSMRDNPLHVKVFGSDPDRRQRRLLGFLGPPGCLHPAECTVRTPRRLTIQRQSVRRCDLWY</sequence>
<evidence type="ECO:0000313" key="2">
    <source>
        <dbReference type="Proteomes" id="UP000001953"/>
    </source>
</evidence>
<organism evidence="1 2">
    <name type="scientific">Nitrobacter hamburgensis (strain DSM 10229 / NCIMB 13809 / X14)</name>
    <dbReference type="NCBI Taxonomy" id="323097"/>
    <lineage>
        <taxon>Bacteria</taxon>
        <taxon>Pseudomonadati</taxon>
        <taxon>Pseudomonadota</taxon>
        <taxon>Alphaproteobacteria</taxon>
        <taxon>Hyphomicrobiales</taxon>
        <taxon>Nitrobacteraceae</taxon>
        <taxon>Nitrobacter</taxon>
    </lineage>
</organism>
<dbReference type="HOGENOM" id="CLU_1957260_0_0_5"/>
<proteinExistence type="predicted"/>
<dbReference type="EMBL" id="CP000319">
    <property type="protein sequence ID" value="ABE61777.1"/>
    <property type="molecule type" value="Genomic_DNA"/>
</dbReference>
<name>Q1QPS0_NITHX</name>
<dbReference type="KEGG" id="nha:Nham_0919"/>
<gene>
    <name evidence="1" type="ordered locus">Nham_0919</name>
</gene>
<reference evidence="1 2" key="1">
    <citation type="submission" date="2006-03" db="EMBL/GenBank/DDBJ databases">
        <title>Complete sequence of chromosome of Nitrobacter hamburgensis X14.</title>
        <authorList>
            <consortium name="US DOE Joint Genome Institute"/>
            <person name="Copeland A."/>
            <person name="Lucas S."/>
            <person name="Lapidus A."/>
            <person name="Barry K."/>
            <person name="Detter J.C."/>
            <person name="Glavina del Rio T."/>
            <person name="Hammon N."/>
            <person name="Israni S."/>
            <person name="Dalin E."/>
            <person name="Tice H."/>
            <person name="Pitluck S."/>
            <person name="Chain P."/>
            <person name="Malfatti S."/>
            <person name="Shin M."/>
            <person name="Vergez L."/>
            <person name="Schmutz J."/>
            <person name="Larimer F."/>
            <person name="Land M."/>
            <person name="Hauser L."/>
            <person name="Kyrpides N."/>
            <person name="Ivanova N."/>
            <person name="Ward B."/>
            <person name="Arp D."/>
            <person name="Klotz M."/>
            <person name="Stein L."/>
            <person name="O'Mullan G."/>
            <person name="Starkenburg S."/>
            <person name="Sayavedra L."/>
            <person name="Poret-Peterson A.T."/>
            <person name="Gentry M.E."/>
            <person name="Bruce D."/>
            <person name="Richardson P."/>
        </authorList>
    </citation>
    <scope>NUCLEOTIDE SEQUENCE [LARGE SCALE GENOMIC DNA]</scope>
    <source>
        <strain evidence="2">DSM 10229 / NCIMB 13809 / X14</strain>
    </source>
</reference>
<protein>
    <submittedName>
        <fullName evidence="1">Uncharacterized protein</fullName>
    </submittedName>
</protein>
<evidence type="ECO:0000313" key="1">
    <source>
        <dbReference type="EMBL" id="ABE61777.1"/>
    </source>
</evidence>
<dbReference type="AlphaFoldDB" id="Q1QPS0"/>
<keyword evidence="2" id="KW-1185">Reference proteome</keyword>
<dbReference type="Proteomes" id="UP000001953">
    <property type="component" value="Chromosome"/>
</dbReference>
<accession>Q1QPS0</accession>